<evidence type="ECO:0000313" key="4">
    <source>
        <dbReference type="Proteomes" id="UP000683360"/>
    </source>
</evidence>
<name>A0A8S3UJX5_MYTED</name>
<dbReference type="Pfam" id="PF08327">
    <property type="entry name" value="AHSA1"/>
    <property type="match status" value="1"/>
</dbReference>
<dbReference type="GO" id="GO:0001671">
    <property type="term" value="F:ATPase activator activity"/>
    <property type="evidence" value="ECO:0007669"/>
    <property type="project" value="InterPro"/>
</dbReference>
<dbReference type="InterPro" id="IPR013538">
    <property type="entry name" value="ASHA1/2-like_C"/>
</dbReference>
<dbReference type="PANTHER" id="PTHR13009">
    <property type="entry name" value="HEAT SHOCK PROTEIN 90 HSP90 CO-CHAPERONE AHA-1"/>
    <property type="match status" value="1"/>
</dbReference>
<dbReference type="Gene3D" id="3.15.10.20">
    <property type="entry name" value="Activator of Hsp90 ATPase Aha1, N-terminal domain"/>
    <property type="match status" value="1"/>
</dbReference>
<dbReference type="SMART" id="SM01000">
    <property type="entry name" value="Aha1_N"/>
    <property type="match status" value="1"/>
</dbReference>
<dbReference type="CDD" id="cd08892">
    <property type="entry name" value="SRPBCC_Aha1"/>
    <property type="match status" value="1"/>
</dbReference>
<dbReference type="GO" id="GO:0005829">
    <property type="term" value="C:cytosol"/>
    <property type="evidence" value="ECO:0007669"/>
    <property type="project" value="TreeGrafter"/>
</dbReference>
<comment type="caution">
    <text evidence="3">The sequence shown here is derived from an EMBL/GenBank/DDBJ whole genome shotgun (WGS) entry which is preliminary data.</text>
</comment>
<dbReference type="InterPro" id="IPR036338">
    <property type="entry name" value="Aha1"/>
</dbReference>
<evidence type="ECO:0000313" key="3">
    <source>
        <dbReference type="EMBL" id="CAG2241517.1"/>
    </source>
</evidence>
<organism evidence="3 4">
    <name type="scientific">Mytilus edulis</name>
    <name type="common">Blue mussel</name>
    <dbReference type="NCBI Taxonomy" id="6550"/>
    <lineage>
        <taxon>Eukaryota</taxon>
        <taxon>Metazoa</taxon>
        <taxon>Spiralia</taxon>
        <taxon>Lophotrochozoa</taxon>
        <taxon>Mollusca</taxon>
        <taxon>Bivalvia</taxon>
        <taxon>Autobranchia</taxon>
        <taxon>Pteriomorphia</taxon>
        <taxon>Mytilida</taxon>
        <taxon>Mytiloidea</taxon>
        <taxon>Mytilidae</taxon>
        <taxon>Mytilinae</taxon>
        <taxon>Mytilus</taxon>
    </lineage>
</organism>
<gene>
    <name evidence="3" type="ORF">MEDL_53722</name>
</gene>
<accession>A0A8S3UJX5</accession>
<dbReference type="InterPro" id="IPR015310">
    <property type="entry name" value="AHSA1-like_N"/>
</dbReference>
<protein>
    <submittedName>
        <fullName evidence="3">Activator of 90 kDa heat shock protein ATPase homolog 1</fullName>
    </submittedName>
</protein>
<keyword evidence="4" id="KW-1185">Reference proteome</keyword>
<dbReference type="SUPFAM" id="SSF103111">
    <property type="entry name" value="Activator of Hsp90 ATPase, Aha1"/>
    <property type="match status" value="1"/>
</dbReference>
<keyword evidence="3" id="KW-0346">Stress response</keyword>
<feature type="domain" description="Activator of Hsp90 ATPase AHSA1-like N-terminal" evidence="2">
    <location>
        <begin position="68"/>
        <end position="202"/>
    </location>
</feature>
<dbReference type="OrthoDB" id="567237at2759"/>
<dbReference type="SUPFAM" id="SSF55961">
    <property type="entry name" value="Bet v1-like"/>
    <property type="match status" value="1"/>
</dbReference>
<sequence>MNIFPFQLICFFLSAFSNVVFWKLKSLEIIWNFSASFPNLFKSNLAPTPSFLNSCSPSMLAVLEIEVEKNATGWSKDKLKELLVGMVIEDEEYFGELTELTSIDGEATANNRKAKLIFFYEWVLKGEWSGKLKSGDKKHKGKFNIPNLSEENDADEVDVDFSCNTQTDESYKVKEFLRKKGTKEIQNKLAKYIADLTQEYGKGVILPTKNGQSDAKKLTNSTNKAREELNKLVVSSPKKESKVGVKIHTKKLTGKHEFMCSAQDLYRCLTDIGMVQAFTGGPVEMEVEKGGRFSLMHGNVTGEFVDLVPGKKMVQRWRVKSWPDAHYSEVTFDFEEKEGVTELFLTQTGVPDSEFERTKEGWVINYWNRIKQTFGYGANIF</sequence>
<evidence type="ECO:0000259" key="2">
    <source>
        <dbReference type="SMART" id="SM01000"/>
    </source>
</evidence>
<dbReference type="GO" id="GO:0006457">
    <property type="term" value="P:protein folding"/>
    <property type="evidence" value="ECO:0007669"/>
    <property type="project" value="TreeGrafter"/>
</dbReference>
<dbReference type="InterPro" id="IPR023393">
    <property type="entry name" value="START-like_dom_sf"/>
</dbReference>
<dbReference type="PANTHER" id="PTHR13009:SF22">
    <property type="entry name" value="LD43819P"/>
    <property type="match status" value="1"/>
</dbReference>
<dbReference type="GO" id="GO:0051087">
    <property type="term" value="F:protein-folding chaperone binding"/>
    <property type="evidence" value="ECO:0007669"/>
    <property type="project" value="InterPro"/>
</dbReference>
<reference evidence="3" key="1">
    <citation type="submission" date="2021-03" db="EMBL/GenBank/DDBJ databases">
        <authorList>
            <person name="Bekaert M."/>
        </authorList>
    </citation>
    <scope>NUCLEOTIDE SEQUENCE</scope>
</reference>
<proteinExistence type="inferred from homology"/>
<dbReference type="AlphaFoldDB" id="A0A8S3UJX5"/>
<dbReference type="Proteomes" id="UP000683360">
    <property type="component" value="Unassembled WGS sequence"/>
</dbReference>
<dbReference type="Pfam" id="PF09229">
    <property type="entry name" value="Aha1_N"/>
    <property type="match status" value="1"/>
</dbReference>
<dbReference type="EMBL" id="CAJPWZ010002589">
    <property type="protein sequence ID" value="CAG2241517.1"/>
    <property type="molecule type" value="Genomic_DNA"/>
</dbReference>
<dbReference type="Gene3D" id="3.30.530.20">
    <property type="match status" value="1"/>
</dbReference>
<comment type="similarity">
    <text evidence="1">Belongs to the AHA1 family.</text>
</comment>
<evidence type="ECO:0000256" key="1">
    <source>
        <dbReference type="ARBA" id="ARBA00006817"/>
    </source>
</evidence>